<dbReference type="InterPro" id="IPR036638">
    <property type="entry name" value="HLH_DNA-bd_sf"/>
</dbReference>
<dbReference type="GO" id="GO:0005634">
    <property type="term" value="C:nucleus"/>
    <property type="evidence" value="ECO:0007669"/>
    <property type="project" value="UniProtKB-SubCell"/>
</dbReference>
<protein>
    <recommendedName>
        <fullName evidence="7">BHLH domain-containing protein</fullName>
    </recommendedName>
</protein>
<proteinExistence type="predicted"/>
<dbReference type="InterPro" id="IPR031066">
    <property type="entry name" value="bHLH_ALC-like_plant"/>
</dbReference>
<dbReference type="AlphaFoldDB" id="A0AAW1GYN9"/>
<feature type="region of interest" description="Disordered" evidence="6">
    <location>
        <begin position="1"/>
        <end position="27"/>
    </location>
</feature>
<reference evidence="8" key="1">
    <citation type="submission" date="2024-03" db="EMBL/GenBank/DDBJ databases">
        <title>WGS assembly of Saponaria officinalis var. Norfolk2.</title>
        <authorList>
            <person name="Jenkins J."/>
            <person name="Shu S."/>
            <person name="Grimwood J."/>
            <person name="Barry K."/>
            <person name="Goodstein D."/>
            <person name="Schmutz J."/>
            <person name="Leebens-Mack J."/>
            <person name="Osbourn A."/>
        </authorList>
    </citation>
    <scope>NUCLEOTIDE SEQUENCE [LARGE SCALE GENOMIC DNA]</scope>
    <source>
        <strain evidence="8">JIC</strain>
    </source>
</reference>
<dbReference type="PANTHER" id="PTHR45855">
    <property type="entry name" value="TRANSCRIPTION FACTOR PIF1-RELATED"/>
    <property type="match status" value="1"/>
</dbReference>
<dbReference type="CDD" id="cd11445">
    <property type="entry name" value="bHLH_AtPIF_like"/>
    <property type="match status" value="1"/>
</dbReference>
<feature type="compositionally biased region" description="Polar residues" evidence="6">
    <location>
        <begin position="199"/>
        <end position="217"/>
    </location>
</feature>
<gene>
    <name evidence="8" type="ORF">RND81_13G114800</name>
</gene>
<dbReference type="Gene3D" id="4.10.280.10">
    <property type="entry name" value="Helix-loop-helix DNA-binding domain"/>
    <property type="match status" value="1"/>
</dbReference>
<evidence type="ECO:0000256" key="6">
    <source>
        <dbReference type="SAM" id="MobiDB-lite"/>
    </source>
</evidence>
<evidence type="ECO:0000259" key="7">
    <source>
        <dbReference type="PROSITE" id="PS50888"/>
    </source>
</evidence>
<dbReference type="GO" id="GO:0046983">
    <property type="term" value="F:protein dimerization activity"/>
    <property type="evidence" value="ECO:0007669"/>
    <property type="project" value="InterPro"/>
</dbReference>
<keyword evidence="2" id="KW-0805">Transcription regulation</keyword>
<dbReference type="InterPro" id="IPR011598">
    <property type="entry name" value="bHLH_dom"/>
</dbReference>
<dbReference type="InterPro" id="IPR047265">
    <property type="entry name" value="PIF1-like_bHLH"/>
</dbReference>
<evidence type="ECO:0000313" key="8">
    <source>
        <dbReference type="EMBL" id="KAK9669188.1"/>
    </source>
</evidence>
<dbReference type="FunFam" id="4.10.280.10:FF:000059">
    <property type="entry name" value="transcription factor UNE10 isoform X1"/>
    <property type="match status" value="1"/>
</dbReference>
<comment type="subcellular location">
    <subcellularLocation>
        <location evidence="1">Nucleus</location>
    </subcellularLocation>
</comment>
<feature type="compositionally biased region" description="Polar residues" evidence="6">
    <location>
        <begin position="1"/>
        <end position="11"/>
    </location>
</feature>
<name>A0AAW1GYN9_SAPOF</name>
<dbReference type="Pfam" id="PF00010">
    <property type="entry name" value="HLH"/>
    <property type="match status" value="1"/>
</dbReference>
<evidence type="ECO:0000256" key="3">
    <source>
        <dbReference type="ARBA" id="ARBA00023125"/>
    </source>
</evidence>
<feature type="compositionally biased region" description="Basic and acidic residues" evidence="6">
    <location>
        <begin position="170"/>
        <end position="184"/>
    </location>
</feature>
<keyword evidence="5" id="KW-0539">Nucleus</keyword>
<keyword evidence="9" id="KW-1185">Reference proteome</keyword>
<organism evidence="8 9">
    <name type="scientific">Saponaria officinalis</name>
    <name type="common">Common soapwort</name>
    <name type="synonym">Lychnis saponaria</name>
    <dbReference type="NCBI Taxonomy" id="3572"/>
    <lineage>
        <taxon>Eukaryota</taxon>
        <taxon>Viridiplantae</taxon>
        <taxon>Streptophyta</taxon>
        <taxon>Embryophyta</taxon>
        <taxon>Tracheophyta</taxon>
        <taxon>Spermatophyta</taxon>
        <taxon>Magnoliopsida</taxon>
        <taxon>eudicotyledons</taxon>
        <taxon>Gunneridae</taxon>
        <taxon>Pentapetalae</taxon>
        <taxon>Caryophyllales</taxon>
        <taxon>Caryophyllaceae</taxon>
        <taxon>Caryophylleae</taxon>
        <taxon>Saponaria</taxon>
    </lineage>
</organism>
<dbReference type="Proteomes" id="UP001443914">
    <property type="component" value="Unassembled WGS sequence"/>
</dbReference>
<dbReference type="PANTHER" id="PTHR45855:SF12">
    <property type="entry name" value="TRANSCRIPTION FACTOR PIF7-LIKE ISOFORM X1"/>
    <property type="match status" value="1"/>
</dbReference>
<evidence type="ECO:0000256" key="5">
    <source>
        <dbReference type="ARBA" id="ARBA00023242"/>
    </source>
</evidence>
<evidence type="ECO:0000256" key="2">
    <source>
        <dbReference type="ARBA" id="ARBA00023015"/>
    </source>
</evidence>
<dbReference type="EMBL" id="JBDFQZ010000013">
    <property type="protein sequence ID" value="KAK9669188.1"/>
    <property type="molecule type" value="Genomic_DNA"/>
</dbReference>
<feature type="region of interest" description="Disordered" evidence="6">
    <location>
        <begin position="435"/>
        <end position="457"/>
    </location>
</feature>
<evidence type="ECO:0000256" key="1">
    <source>
        <dbReference type="ARBA" id="ARBA00004123"/>
    </source>
</evidence>
<keyword evidence="4" id="KW-0804">Transcription</keyword>
<evidence type="ECO:0000256" key="4">
    <source>
        <dbReference type="ARBA" id="ARBA00023163"/>
    </source>
</evidence>
<feature type="compositionally biased region" description="Polar residues" evidence="6">
    <location>
        <begin position="435"/>
        <end position="449"/>
    </location>
</feature>
<dbReference type="SMART" id="SM00353">
    <property type="entry name" value="HLH"/>
    <property type="match status" value="1"/>
</dbReference>
<accession>A0AAW1GYN9</accession>
<dbReference type="SUPFAM" id="SSF47459">
    <property type="entry name" value="HLH, helix-loop-helix DNA-binding domain"/>
    <property type="match status" value="1"/>
</dbReference>
<comment type="caution">
    <text evidence="8">The sequence shown here is derived from an EMBL/GenBank/DDBJ whole genome shotgun (WGS) entry which is preliminary data.</text>
</comment>
<keyword evidence="3" id="KW-0238">DNA-binding</keyword>
<dbReference type="GO" id="GO:0003677">
    <property type="term" value="F:DNA binding"/>
    <property type="evidence" value="ECO:0007669"/>
    <property type="project" value="UniProtKB-KW"/>
</dbReference>
<dbReference type="PROSITE" id="PS50888">
    <property type="entry name" value="BHLH"/>
    <property type="match status" value="1"/>
</dbReference>
<feature type="region of interest" description="Disordered" evidence="6">
    <location>
        <begin position="138"/>
        <end position="267"/>
    </location>
</feature>
<feature type="domain" description="BHLH" evidence="7">
    <location>
        <begin position="253"/>
        <end position="302"/>
    </location>
</feature>
<sequence length="457" mass="50267">MSKSVVPSWSERQQRHKSQAQERNRSSVSYVDLLETHSHSLEHPHQHQLISISQVVPMSNFEVTELTWENGQLAMHELGGIFPPPVSTTSSSPKPTWEGDVGGVGDTLESIVHQATCCNKHVPKLMPEPQQQANFGSVVASSGGKWGEKSGQIKTPGPPPPPGMLKKRTRSETEHRGLANDHESACASANAVVSRENNETTMMTWSYESPRSSTRTKTTNDEDSACHGGSENQDEERETKGETGRSYQTRKGRAAAVHNQSERRRRDRINQKMKALQKLVPNSSKTDKASMLDEVIEYLKQLQAQVQMMSHARFMPQMMMPLGIQQHLHQMSLLARMGMGASLGMGMTMPNTSNIGHTPPAAQPIPSMLHPSQVAAAASTFVPPAFMVPQMIGPMQLTSSGLGNSSSAHLQDAYNTLLAQSMNLELCNRIAALQRQQQTPSQPASNQLQPMHHVQRS</sequence>
<evidence type="ECO:0000313" key="9">
    <source>
        <dbReference type="Proteomes" id="UP001443914"/>
    </source>
</evidence>